<dbReference type="SUPFAM" id="SSF53474">
    <property type="entry name" value="alpha/beta-Hydrolases"/>
    <property type="match status" value="1"/>
</dbReference>
<proteinExistence type="predicted"/>
<keyword evidence="3" id="KW-1185">Reference proteome</keyword>
<evidence type="ECO:0000259" key="1">
    <source>
        <dbReference type="Pfam" id="PF00561"/>
    </source>
</evidence>
<gene>
    <name evidence="2" type="ORF">NG900_07035</name>
</gene>
<reference evidence="2" key="1">
    <citation type="submission" date="2022-06" db="EMBL/GenBank/DDBJ databases">
        <authorList>
            <person name="Lu C.-H."/>
        </authorList>
    </citation>
    <scope>NUCLEOTIDE SEQUENCE</scope>
    <source>
        <strain evidence="2">21MJYT02-11</strain>
    </source>
</reference>
<dbReference type="InterPro" id="IPR029058">
    <property type="entry name" value="AB_hydrolase_fold"/>
</dbReference>
<feature type="domain" description="AB hydrolase-1" evidence="1">
    <location>
        <begin position="19"/>
        <end position="245"/>
    </location>
</feature>
<dbReference type="InterPro" id="IPR050266">
    <property type="entry name" value="AB_hydrolase_sf"/>
</dbReference>
<dbReference type="InterPro" id="IPR000073">
    <property type="entry name" value="AB_hydrolase_1"/>
</dbReference>
<evidence type="ECO:0000313" key="3">
    <source>
        <dbReference type="Proteomes" id="UP001162811"/>
    </source>
</evidence>
<dbReference type="Pfam" id="PF00561">
    <property type="entry name" value="Abhydrolase_1"/>
    <property type="match status" value="1"/>
</dbReference>
<comment type="caution">
    <text evidence="2">The sequence shown here is derived from an EMBL/GenBank/DDBJ whole genome shotgun (WGS) entry which is preliminary data.</text>
</comment>
<dbReference type="GO" id="GO:0016787">
    <property type="term" value="F:hydrolase activity"/>
    <property type="evidence" value="ECO:0007669"/>
    <property type="project" value="UniProtKB-KW"/>
</dbReference>
<dbReference type="PRINTS" id="PR00412">
    <property type="entry name" value="EPOXHYDRLASE"/>
</dbReference>
<dbReference type="RefSeq" id="WP_252679813.1">
    <property type="nucleotide sequence ID" value="NZ_JAMXHT010000003.1"/>
</dbReference>
<dbReference type="EMBL" id="JAMXHT010000003">
    <property type="protein sequence ID" value="MCO5397957.1"/>
    <property type="molecule type" value="Genomic_DNA"/>
</dbReference>
<keyword evidence="2" id="KW-0378">Hydrolase</keyword>
<protein>
    <submittedName>
        <fullName evidence="2">Alpha/beta hydrolase</fullName>
    </submittedName>
</protein>
<reference evidence="2" key="2">
    <citation type="journal article" date="2023" name="Front. Microbiol.">
        <title>Ralstonia chuxiongensis sp. nov., Ralstonia mojiangensis sp. nov., and Ralstonia soli sp. nov., isolated from tobacco fields, are three novel species in the family Burkholderiaceae.</title>
        <authorList>
            <person name="Lu C.H."/>
            <person name="Zhang Y.Y."/>
            <person name="Jiang N."/>
            <person name="Chen W."/>
            <person name="Shao X."/>
            <person name="Zhao Z.M."/>
            <person name="Lu W.L."/>
            <person name="Hu X."/>
            <person name="Xi Y.X."/>
            <person name="Zou S.Y."/>
            <person name="Wei Q.J."/>
            <person name="Lin Z.L."/>
            <person name="Gong L."/>
            <person name="Gai X.T."/>
            <person name="Zhang L.Q."/>
            <person name="Li J.Y."/>
            <person name="Jin Y."/>
            <person name="Xia Z.Y."/>
        </authorList>
    </citation>
    <scope>NUCLEOTIDE SEQUENCE</scope>
    <source>
        <strain evidence="2">21MJYT02-11</strain>
    </source>
</reference>
<accession>A0ABT1AHR5</accession>
<dbReference type="Gene3D" id="3.40.50.1820">
    <property type="entry name" value="alpha/beta hydrolase"/>
    <property type="match status" value="1"/>
</dbReference>
<name>A0ABT1AHR5_9RALS</name>
<evidence type="ECO:0000313" key="2">
    <source>
        <dbReference type="EMBL" id="MCO5397957.1"/>
    </source>
</evidence>
<sequence>MATTVVRNIAVEVTGEGTPVLCIHGLGGSSNTWTPVLSAFDGFSVLRIDLPGSARSALRPEALSIEQYVASVVEVLGEMGIEAVHVVAHSLGTIVAQHFAATYPQRVSSLALFGPLTNPPEQARSAIRARAELARQGLAGMQQIADAIVSGATSRETKATQPAVLALIRESVMRQGSEGYAQSCEALASAQSAQIESINVPALLVTGDQDGVAPEAAVKAMAGRIHGASVHVLPGCGHWMTFEKPTECIQLLEQFYQNFK</sequence>
<dbReference type="InterPro" id="IPR000639">
    <property type="entry name" value="Epox_hydrolase-like"/>
</dbReference>
<dbReference type="PANTHER" id="PTHR43798:SF5">
    <property type="entry name" value="MONOACYLGLYCEROL LIPASE ABHD6"/>
    <property type="match status" value="1"/>
</dbReference>
<dbReference type="Proteomes" id="UP001162811">
    <property type="component" value="Unassembled WGS sequence"/>
</dbReference>
<dbReference type="PRINTS" id="PR00111">
    <property type="entry name" value="ABHYDROLASE"/>
</dbReference>
<dbReference type="PANTHER" id="PTHR43798">
    <property type="entry name" value="MONOACYLGLYCEROL LIPASE"/>
    <property type="match status" value="1"/>
</dbReference>
<organism evidence="2 3">
    <name type="scientific">Ralstonia soli</name>
    <dbReference type="NCBI Taxonomy" id="2953896"/>
    <lineage>
        <taxon>Bacteria</taxon>
        <taxon>Pseudomonadati</taxon>
        <taxon>Pseudomonadota</taxon>
        <taxon>Betaproteobacteria</taxon>
        <taxon>Burkholderiales</taxon>
        <taxon>Burkholderiaceae</taxon>
        <taxon>Ralstonia</taxon>
    </lineage>
</organism>